<evidence type="ECO:0000313" key="2">
    <source>
        <dbReference type="Proteomes" id="UP000076738"/>
    </source>
</evidence>
<keyword evidence="2" id="KW-1185">Reference proteome</keyword>
<gene>
    <name evidence="1" type="ORF">CALVIDRAFT_542499</name>
</gene>
<protein>
    <recommendedName>
        <fullName evidence="3">Proteasome assembly chaperone 1</fullName>
    </recommendedName>
</protein>
<evidence type="ECO:0008006" key="3">
    <source>
        <dbReference type="Google" id="ProtNLM"/>
    </source>
</evidence>
<accession>A0A167GJW7</accession>
<evidence type="ECO:0000313" key="1">
    <source>
        <dbReference type="EMBL" id="KZO90638.1"/>
    </source>
</evidence>
<proteinExistence type="predicted"/>
<organism evidence="1 2">
    <name type="scientific">Calocera viscosa (strain TUFC12733)</name>
    <dbReference type="NCBI Taxonomy" id="1330018"/>
    <lineage>
        <taxon>Eukaryota</taxon>
        <taxon>Fungi</taxon>
        <taxon>Dikarya</taxon>
        <taxon>Basidiomycota</taxon>
        <taxon>Agaricomycotina</taxon>
        <taxon>Dacrymycetes</taxon>
        <taxon>Dacrymycetales</taxon>
        <taxon>Dacrymycetaceae</taxon>
        <taxon>Calocera</taxon>
    </lineage>
</organism>
<dbReference type="Proteomes" id="UP000076738">
    <property type="component" value="Unassembled WGS sequence"/>
</dbReference>
<sequence length="273" mass="29074">MDNEPLLDTHAPRYAVESDSEDEFETLSSSTAVNSESVQVVLPPNIKVVPKLLLASGMAGLQWSRGVTLSSPVGDILVGSSPVGTVYMVEESHAVVHINCTIPSSICFPLAIALVSAFQPEEVVVLDSYAAPTYISDAPLSPYEAPIRILCTSEKASLSMLGTSPFRPPNLVQLLPAAMMTVLEVGGTPGAAVLLPSLHVSMPLRSEPMPLDDLADSPWSQQVMTTANTYLTTSLGSTQFQWTLPTHGHTSTKARRSARPIRGDVVGEGSMYI</sequence>
<name>A0A167GJW7_CALVF</name>
<dbReference type="AlphaFoldDB" id="A0A167GJW7"/>
<dbReference type="OrthoDB" id="2546621at2759"/>
<dbReference type="STRING" id="1330018.A0A167GJW7"/>
<reference evidence="1 2" key="1">
    <citation type="journal article" date="2016" name="Mol. Biol. Evol.">
        <title>Comparative Genomics of Early-Diverging Mushroom-Forming Fungi Provides Insights into the Origins of Lignocellulose Decay Capabilities.</title>
        <authorList>
            <person name="Nagy L.G."/>
            <person name="Riley R."/>
            <person name="Tritt A."/>
            <person name="Adam C."/>
            <person name="Daum C."/>
            <person name="Floudas D."/>
            <person name="Sun H."/>
            <person name="Yadav J.S."/>
            <person name="Pangilinan J."/>
            <person name="Larsson K.H."/>
            <person name="Matsuura K."/>
            <person name="Barry K."/>
            <person name="Labutti K."/>
            <person name="Kuo R."/>
            <person name="Ohm R.A."/>
            <person name="Bhattacharya S.S."/>
            <person name="Shirouzu T."/>
            <person name="Yoshinaga Y."/>
            <person name="Martin F.M."/>
            <person name="Grigoriev I.V."/>
            <person name="Hibbett D.S."/>
        </authorList>
    </citation>
    <scope>NUCLEOTIDE SEQUENCE [LARGE SCALE GENOMIC DNA]</scope>
    <source>
        <strain evidence="1 2">TUFC12733</strain>
    </source>
</reference>
<dbReference type="EMBL" id="KV417337">
    <property type="protein sequence ID" value="KZO90638.1"/>
    <property type="molecule type" value="Genomic_DNA"/>
</dbReference>